<feature type="region of interest" description="Disordered" evidence="2">
    <location>
        <begin position="210"/>
        <end position="294"/>
    </location>
</feature>
<evidence type="ECO:0000256" key="2">
    <source>
        <dbReference type="SAM" id="MobiDB-lite"/>
    </source>
</evidence>
<keyword evidence="3" id="KW-0282">Flagellum</keyword>
<dbReference type="AlphaFoldDB" id="A0A7W9C427"/>
<reference evidence="3 4" key="1">
    <citation type="submission" date="2020-08" db="EMBL/GenBank/DDBJ databases">
        <title>Genomic Encyclopedia of Type Strains, Phase IV (KMG-IV): sequencing the most valuable type-strain genomes for metagenomic binning, comparative biology and taxonomic classification.</title>
        <authorList>
            <person name="Goeker M."/>
        </authorList>
    </citation>
    <scope>NUCLEOTIDE SEQUENCE [LARGE SCALE GENOMIC DNA]</scope>
    <source>
        <strain evidence="3 4">DSM 4731</strain>
    </source>
</reference>
<accession>A0A7W9C427</accession>
<feature type="compositionally biased region" description="Low complexity" evidence="2">
    <location>
        <begin position="210"/>
        <end position="252"/>
    </location>
</feature>
<dbReference type="RefSeq" id="WP_183214902.1">
    <property type="nucleotide sequence ID" value="NZ_JACHOQ010000001.1"/>
</dbReference>
<dbReference type="SUPFAM" id="SSF158791">
    <property type="entry name" value="MgtE N-terminal domain-like"/>
    <property type="match status" value="1"/>
</dbReference>
<feature type="coiled-coil region" evidence="1">
    <location>
        <begin position="103"/>
        <end position="137"/>
    </location>
</feature>
<sequence length="294" mass="30149">MARIPRLLPLIAVAIGGVVAVRAVGVAPGLFEGAKAWAEEAAPAAAAAAPKPAPAGTCALSPEQLAQQAGISPAELKIIQSLSARRTELDARDQDFATTLPLMVAAEQKLDAKVKALEALKAEMKQMLGQVDEREKAEIDRLVQVYSAMRPKDAAPVMASLEDRVRLPVAAAMRPRTLAAVMAQMTPAQAKELTEKMAARFQAQQMAARAAAAEATPAPAAAAPATPGSGPTAASPASTPAAATPARQTPRPAARRPANRPAARPTATPAAAPASGPQAYQPSAADAQPRQTVQ</sequence>
<name>A0A7W9C427_9CAUL</name>
<dbReference type="EMBL" id="JACHOQ010000001">
    <property type="protein sequence ID" value="MBB5738635.1"/>
    <property type="molecule type" value="Genomic_DNA"/>
</dbReference>
<proteinExistence type="predicted"/>
<keyword evidence="4" id="KW-1185">Reference proteome</keyword>
<keyword evidence="1" id="KW-0175">Coiled coil</keyword>
<dbReference type="Proteomes" id="UP000527324">
    <property type="component" value="Unassembled WGS sequence"/>
</dbReference>
<organism evidence="3 4">
    <name type="scientific">Brevundimonas aurantiaca</name>
    <dbReference type="NCBI Taxonomy" id="74316"/>
    <lineage>
        <taxon>Bacteria</taxon>
        <taxon>Pseudomonadati</taxon>
        <taxon>Pseudomonadota</taxon>
        <taxon>Alphaproteobacteria</taxon>
        <taxon>Caulobacterales</taxon>
        <taxon>Caulobacteraceae</taxon>
        <taxon>Brevundimonas</taxon>
    </lineage>
</organism>
<keyword evidence="3" id="KW-0966">Cell projection</keyword>
<comment type="caution">
    <text evidence="3">The sequence shown here is derived from an EMBL/GenBank/DDBJ whole genome shotgun (WGS) entry which is preliminary data.</text>
</comment>
<evidence type="ECO:0000313" key="4">
    <source>
        <dbReference type="Proteomes" id="UP000527324"/>
    </source>
</evidence>
<evidence type="ECO:0000256" key="1">
    <source>
        <dbReference type="SAM" id="Coils"/>
    </source>
</evidence>
<gene>
    <name evidence="3" type="ORF">GGQ93_000326</name>
</gene>
<evidence type="ECO:0000313" key="3">
    <source>
        <dbReference type="EMBL" id="MBB5738635.1"/>
    </source>
</evidence>
<keyword evidence="3" id="KW-0969">Cilium</keyword>
<feature type="compositionally biased region" description="Low complexity" evidence="2">
    <location>
        <begin position="259"/>
        <end position="285"/>
    </location>
</feature>
<protein>
    <submittedName>
        <fullName evidence="3">Flagellar motility protein MotE (MotC chaperone)</fullName>
    </submittedName>
</protein>